<dbReference type="EnsemblMetazoa" id="GAUT051386-RA">
    <property type="protein sequence ID" value="GAUT051386-PA"/>
    <property type="gene ID" value="GAUT051386"/>
</dbReference>
<sequence length="173" mass="20265">MREMLGDFGFDAVSSSVIYGSALLALQDNPSPFGVPAVEKLLAIFLHRNVTSMLLLYYRSITLLWAYKEFEIRRKVIFGKEGFNLKNKKSMLFNAHERMRRKLQGLFKSKHHRDKEENKTNVMNFFTKDHGVRILFLGQSAYSTPSNSWDLSNDNINDNSRYAKSTRNHYYRR</sequence>
<name>A0A1A9VY40_GLOAU</name>
<proteinExistence type="predicted"/>
<dbReference type="STRING" id="7395.A0A1A9VY40"/>
<dbReference type="Proteomes" id="UP000078200">
    <property type="component" value="Unassembled WGS sequence"/>
</dbReference>
<evidence type="ECO:0000313" key="2">
    <source>
        <dbReference type="Proteomes" id="UP000078200"/>
    </source>
</evidence>
<accession>A0A1A9VY40</accession>
<dbReference type="AlphaFoldDB" id="A0A1A9VY40"/>
<organism evidence="1 2">
    <name type="scientific">Glossina austeni</name>
    <name type="common">Savannah tsetse fly</name>
    <dbReference type="NCBI Taxonomy" id="7395"/>
    <lineage>
        <taxon>Eukaryota</taxon>
        <taxon>Metazoa</taxon>
        <taxon>Ecdysozoa</taxon>
        <taxon>Arthropoda</taxon>
        <taxon>Hexapoda</taxon>
        <taxon>Insecta</taxon>
        <taxon>Pterygota</taxon>
        <taxon>Neoptera</taxon>
        <taxon>Endopterygota</taxon>
        <taxon>Diptera</taxon>
        <taxon>Brachycera</taxon>
        <taxon>Muscomorpha</taxon>
        <taxon>Hippoboscoidea</taxon>
        <taxon>Glossinidae</taxon>
        <taxon>Glossina</taxon>
    </lineage>
</organism>
<keyword evidence="2" id="KW-1185">Reference proteome</keyword>
<evidence type="ECO:0000313" key="1">
    <source>
        <dbReference type="EnsemblMetazoa" id="GAUT051386-PA"/>
    </source>
</evidence>
<dbReference type="VEuPathDB" id="VectorBase:GAUT051386"/>
<reference evidence="1" key="1">
    <citation type="submission" date="2020-05" db="UniProtKB">
        <authorList>
            <consortium name="EnsemblMetazoa"/>
        </authorList>
    </citation>
    <scope>IDENTIFICATION</scope>
    <source>
        <strain evidence="1">TTRI</strain>
    </source>
</reference>
<protein>
    <submittedName>
        <fullName evidence="1">Uncharacterized protein</fullName>
    </submittedName>
</protein>